<evidence type="ECO:0000313" key="3">
    <source>
        <dbReference type="Proteomes" id="UP000272888"/>
    </source>
</evidence>
<organism evidence="2 3">
    <name type="scientific">Corallococcus llansteffanensis</name>
    <dbReference type="NCBI Taxonomy" id="2316731"/>
    <lineage>
        <taxon>Bacteria</taxon>
        <taxon>Pseudomonadati</taxon>
        <taxon>Myxococcota</taxon>
        <taxon>Myxococcia</taxon>
        <taxon>Myxococcales</taxon>
        <taxon>Cystobacterineae</taxon>
        <taxon>Myxococcaceae</taxon>
        <taxon>Corallococcus</taxon>
    </lineage>
</organism>
<keyword evidence="1" id="KW-0472">Membrane</keyword>
<feature type="transmembrane region" description="Helical" evidence="1">
    <location>
        <begin position="54"/>
        <end position="73"/>
    </location>
</feature>
<reference evidence="3" key="1">
    <citation type="submission" date="2018-09" db="EMBL/GenBank/DDBJ databases">
        <authorList>
            <person name="Livingstone P.G."/>
            <person name="Whitworth D.E."/>
        </authorList>
    </citation>
    <scope>NUCLEOTIDE SEQUENCE [LARGE SCALE GENOMIC DNA]</scope>
    <source>
        <strain evidence="3">CA051B</strain>
    </source>
</reference>
<feature type="transmembrane region" description="Helical" evidence="1">
    <location>
        <begin position="26"/>
        <end position="48"/>
    </location>
</feature>
<dbReference type="EMBL" id="RAWB01000086">
    <property type="protein sequence ID" value="RKH61962.1"/>
    <property type="molecule type" value="Genomic_DNA"/>
</dbReference>
<dbReference type="RefSeq" id="WP_120643318.1">
    <property type="nucleotide sequence ID" value="NZ_RAWB01000086.1"/>
</dbReference>
<proteinExistence type="predicted"/>
<evidence type="ECO:0000256" key="1">
    <source>
        <dbReference type="SAM" id="Phobius"/>
    </source>
</evidence>
<evidence type="ECO:0000313" key="2">
    <source>
        <dbReference type="EMBL" id="RKH61962.1"/>
    </source>
</evidence>
<protein>
    <submittedName>
        <fullName evidence="2">Uncharacterized protein</fullName>
    </submittedName>
</protein>
<keyword evidence="1" id="KW-0812">Transmembrane</keyword>
<gene>
    <name evidence="2" type="ORF">D7V93_10815</name>
</gene>
<name>A0A3A8QB40_9BACT</name>
<keyword evidence="3" id="KW-1185">Reference proteome</keyword>
<sequence length="165" mass="18420">MEIYRSPQAKKQAQQPHAIYYSRFKLIAGALLWALALAFFGLLTWRALGQTGAMVFFAVVTLGAAVMLVKCLMPLGRLDKPALLIGRDGVRFADGVLIAWDEMQENVYFNQSYMGIPILKLVQIKTTLDKPRVKKQRVAALDMDSDKYLALCDTYSQGAMPTATR</sequence>
<comment type="caution">
    <text evidence="2">The sequence shown here is derived from an EMBL/GenBank/DDBJ whole genome shotgun (WGS) entry which is preliminary data.</text>
</comment>
<dbReference type="AlphaFoldDB" id="A0A3A8QB40"/>
<dbReference type="Proteomes" id="UP000272888">
    <property type="component" value="Unassembled WGS sequence"/>
</dbReference>
<keyword evidence="1" id="KW-1133">Transmembrane helix</keyword>
<accession>A0A3A8QB40</accession>